<keyword evidence="2" id="KW-1185">Reference proteome</keyword>
<evidence type="ECO:0000313" key="1">
    <source>
        <dbReference type="EMBL" id="KAH0885468.1"/>
    </source>
</evidence>
<protein>
    <submittedName>
        <fullName evidence="1">Uncharacterized protein</fullName>
    </submittedName>
</protein>
<reference evidence="1 2" key="1">
    <citation type="submission" date="2021-05" db="EMBL/GenBank/DDBJ databases">
        <title>Genome Assembly of Synthetic Allotetraploid Brassica napus Reveals Homoeologous Exchanges between Subgenomes.</title>
        <authorList>
            <person name="Davis J.T."/>
        </authorList>
    </citation>
    <scope>NUCLEOTIDE SEQUENCE [LARGE SCALE GENOMIC DNA]</scope>
    <source>
        <strain evidence="2">cv. Da-Ae</strain>
        <tissue evidence="1">Seedling</tissue>
    </source>
</reference>
<dbReference type="Proteomes" id="UP000824890">
    <property type="component" value="Unassembled WGS sequence"/>
</dbReference>
<comment type="caution">
    <text evidence="1">The sequence shown here is derived from an EMBL/GenBank/DDBJ whole genome shotgun (WGS) entry which is preliminary data.</text>
</comment>
<organism evidence="1 2">
    <name type="scientific">Brassica napus</name>
    <name type="common">Rape</name>
    <dbReference type="NCBI Taxonomy" id="3708"/>
    <lineage>
        <taxon>Eukaryota</taxon>
        <taxon>Viridiplantae</taxon>
        <taxon>Streptophyta</taxon>
        <taxon>Embryophyta</taxon>
        <taxon>Tracheophyta</taxon>
        <taxon>Spermatophyta</taxon>
        <taxon>Magnoliopsida</taxon>
        <taxon>eudicotyledons</taxon>
        <taxon>Gunneridae</taxon>
        <taxon>Pentapetalae</taxon>
        <taxon>rosids</taxon>
        <taxon>malvids</taxon>
        <taxon>Brassicales</taxon>
        <taxon>Brassicaceae</taxon>
        <taxon>Brassiceae</taxon>
        <taxon>Brassica</taxon>
    </lineage>
</organism>
<name>A0ABQ7ZZ37_BRANA</name>
<accession>A0ABQ7ZZ37</accession>
<sequence>MIFDLEEKERKGCHFPNTPYSPMLLIQMDLMFYLQSLMKLPLTPNLHFLLDMCPLYPKMEAKKEAREMISR</sequence>
<evidence type="ECO:0000313" key="2">
    <source>
        <dbReference type="Proteomes" id="UP000824890"/>
    </source>
</evidence>
<gene>
    <name evidence="1" type="ORF">HID58_061564</name>
</gene>
<dbReference type="EMBL" id="JAGKQM010000014">
    <property type="protein sequence ID" value="KAH0885468.1"/>
    <property type="molecule type" value="Genomic_DNA"/>
</dbReference>
<proteinExistence type="predicted"/>